<dbReference type="Gene3D" id="1.10.10.60">
    <property type="entry name" value="Homeodomain-like"/>
    <property type="match status" value="2"/>
</dbReference>
<reference evidence="6 7" key="1">
    <citation type="journal article" date="2009" name="Int. J. Syst. Evol. Microbiol.">
        <title>Paenibacillus contaminans sp. nov., isolated from a contaminated laboratory plate.</title>
        <authorList>
            <person name="Chou J.H."/>
            <person name="Lee J.H."/>
            <person name="Lin M.C."/>
            <person name="Chang P.S."/>
            <person name="Arun A.B."/>
            <person name="Young C.C."/>
            <person name="Chen W.M."/>
        </authorList>
    </citation>
    <scope>NUCLEOTIDE SEQUENCE [LARGE SCALE GENOMIC DNA]</scope>
    <source>
        <strain evidence="6 7">CKOBP-6</strain>
    </source>
</reference>
<dbReference type="OrthoDB" id="2647120at2"/>
<organism evidence="6 7">
    <name type="scientific">Paenibacillus contaminans</name>
    <dbReference type="NCBI Taxonomy" id="450362"/>
    <lineage>
        <taxon>Bacteria</taxon>
        <taxon>Bacillati</taxon>
        <taxon>Bacillota</taxon>
        <taxon>Bacilli</taxon>
        <taxon>Bacillales</taxon>
        <taxon>Paenibacillaceae</taxon>
        <taxon>Paenibacillus</taxon>
    </lineage>
</organism>
<keyword evidence="4" id="KW-0472">Membrane</keyword>
<keyword evidence="3" id="KW-0804">Transcription</keyword>
<gene>
    <name evidence="6" type="ORF">DQG23_05180</name>
</gene>
<dbReference type="PROSITE" id="PS00041">
    <property type="entry name" value="HTH_ARAC_FAMILY_1"/>
    <property type="match status" value="1"/>
</dbReference>
<dbReference type="GO" id="GO:0003700">
    <property type="term" value="F:DNA-binding transcription factor activity"/>
    <property type="evidence" value="ECO:0007669"/>
    <property type="project" value="InterPro"/>
</dbReference>
<keyword evidence="1" id="KW-0805">Transcription regulation</keyword>
<protein>
    <recommendedName>
        <fullName evidence="5">HTH araC/xylS-type domain-containing protein</fullName>
    </recommendedName>
</protein>
<dbReference type="RefSeq" id="WP_113029746.1">
    <property type="nucleotide sequence ID" value="NZ_QMFB01000002.1"/>
</dbReference>
<keyword evidence="2" id="KW-0238">DNA-binding</keyword>
<evidence type="ECO:0000313" key="7">
    <source>
        <dbReference type="Proteomes" id="UP000250369"/>
    </source>
</evidence>
<dbReference type="SMART" id="SM00342">
    <property type="entry name" value="HTH_ARAC"/>
    <property type="match status" value="1"/>
</dbReference>
<proteinExistence type="predicted"/>
<evidence type="ECO:0000256" key="2">
    <source>
        <dbReference type="ARBA" id="ARBA00023125"/>
    </source>
</evidence>
<dbReference type="InterPro" id="IPR018062">
    <property type="entry name" value="HTH_AraC-typ_CS"/>
</dbReference>
<evidence type="ECO:0000256" key="4">
    <source>
        <dbReference type="SAM" id="Phobius"/>
    </source>
</evidence>
<feature type="transmembrane region" description="Helical" evidence="4">
    <location>
        <begin position="309"/>
        <end position="330"/>
    </location>
</feature>
<keyword evidence="4" id="KW-1133">Transmembrane helix</keyword>
<evidence type="ECO:0000256" key="3">
    <source>
        <dbReference type="ARBA" id="ARBA00023163"/>
    </source>
</evidence>
<name>A0A329MS13_9BACL</name>
<dbReference type="AlphaFoldDB" id="A0A329MS13"/>
<feature type="domain" description="HTH araC/xylS-type" evidence="5">
    <location>
        <begin position="659"/>
        <end position="758"/>
    </location>
</feature>
<dbReference type="SUPFAM" id="SSF46689">
    <property type="entry name" value="Homeodomain-like"/>
    <property type="match status" value="2"/>
</dbReference>
<comment type="caution">
    <text evidence="6">The sequence shown here is derived from an EMBL/GenBank/DDBJ whole genome shotgun (WGS) entry which is preliminary data.</text>
</comment>
<dbReference type="Pfam" id="PF12833">
    <property type="entry name" value="HTH_18"/>
    <property type="match status" value="1"/>
</dbReference>
<keyword evidence="7" id="KW-1185">Reference proteome</keyword>
<sequence length="766" mass="87389">MKELLIRNKTFFKYLLSYLLLLILPLAVMSYLIFKNIVVEMERQIVTSNMQMLTQVRNTLDKKLANLDRIAVELSLNPQLTPYQVSQSSYSQYQAYLELKKYANSDGFIYQLFLSMSKDPVIFSSAGNYSRDEFLNQAFTFSRSVQNQLAEALQSPAGRWVTPAPNVMINGTMNGTNAAKNFILIAYPLPPDKNYVYGTALFFVAESEIKAMIFDILADYGGTTVILNQQGELIASSREIDGDDLASIRNLSVMQPDHAGNTANLVYDNKAYIANIVHSGFNDWSYLTLVPKDKYLQEVLSIKRSVYEGIAIVMVAGILAAISFLLLNYVPIRKLRNILESNEASPSYGYKDDVSFIRHAILNVAQSNQELVDRIGQHKQYVRSHLLLMLLRGHIADEHEWRFLLKESDLHFTLPYFLVVIIAADPSKKALMEVPDPEIKWNRPGKLDIYRVEGLDDRKVVYILNIVSDTSHKSFIESGIAEIKSYMEAQSGLKLSAGVGNVYDSWHDISKSMVEASSALDYRLLRGGGRMIHYADIAESTPSNWQPYEKLQMMSVSIESGNVQQMEAILTEITETLSRQNIPLYMARYYCFEIINTLMKVVRDLNIRWEHLPGGIPDLTKLAQFETVEQLKANVYEIGINICQYTSRTIGNADRDLLEEIKAHIDSKFRDQNFNFSDMAEAIGMSSSYLSRYFRDKTGLTMMDYLTELRMKEVCEQLAHSDKLIKDVIHDAGYFDIASFNKKFKKLFGTSPSNYRKLRRIIRHES</sequence>
<evidence type="ECO:0000313" key="6">
    <source>
        <dbReference type="EMBL" id="RAV22340.1"/>
    </source>
</evidence>
<dbReference type="PANTHER" id="PTHR43280">
    <property type="entry name" value="ARAC-FAMILY TRANSCRIPTIONAL REGULATOR"/>
    <property type="match status" value="1"/>
</dbReference>
<accession>A0A329MS13</accession>
<dbReference type="PANTHER" id="PTHR43280:SF28">
    <property type="entry name" value="HTH-TYPE TRANSCRIPTIONAL ACTIVATOR RHAS"/>
    <property type="match status" value="1"/>
</dbReference>
<dbReference type="InterPro" id="IPR009057">
    <property type="entry name" value="Homeodomain-like_sf"/>
</dbReference>
<feature type="transmembrane region" description="Helical" evidence="4">
    <location>
        <begin position="12"/>
        <end position="34"/>
    </location>
</feature>
<evidence type="ECO:0000259" key="5">
    <source>
        <dbReference type="PROSITE" id="PS01124"/>
    </source>
</evidence>
<evidence type="ECO:0000256" key="1">
    <source>
        <dbReference type="ARBA" id="ARBA00023015"/>
    </source>
</evidence>
<dbReference type="PROSITE" id="PS01124">
    <property type="entry name" value="HTH_ARAC_FAMILY_2"/>
    <property type="match status" value="1"/>
</dbReference>
<dbReference type="Proteomes" id="UP000250369">
    <property type="component" value="Unassembled WGS sequence"/>
</dbReference>
<dbReference type="EMBL" id="QMFB01000002">
    <property type="protein sequence ID" value="RAV22340.1"/>
    <property type="molecule type" value="Genomic_DNA"/>
</dbReference>
<dbReference type="GO" id="GO:0043565">
    <property type="term" value="F:sequence-specific DNA binding"/>
    <property type="evidence" value="ECO:0007669"/>
    <property type="project" value="InterPro"/>
</dbReference>
<keyword evidence="4" id="KW-0812">Transmembrane</keyword>
<dbReference type="InterPro" id="IPR018060">
    <property type="entry name" value="HTH_AraC"/>
</dbReference>